<feature type="transmembrane region" description="Helical" evidence="7">
    <location>
        <begin position="266"/>
        <end position="286"/>
    </location>
</feature>
<dbReference type="Pfam" id="PF00771">
    <property type="entry name" value="FHIPEP"/>
    <property type="match status" value="1"/>
</dbReference>
<dbReference type="PANTHER" id="PTHR30161">
    <property type="entry name" value="FLAGELLAR EXPORT PROTEIN, MEMBRANE FLHA SUBUNIT-RELATED"/>
    <property type="match status" value="1"/>
</dbReference>
<dbReference type="InterPro" id="IPR001712">
    <property type="entry name" value="T3SS_FHIPEP"/>
</dbReference>
<dbReference type="PRINTS" id="PR00949">
    <property type="entry name" value="TYPE3IMAPROT"/>
</dbReference>
<comment type="caution">
    <text evidence="7">Lacks conserved residue(s) required for the propagation of feature annotation.</text>
</comment>
<dbReference type="InterPro" id="IPR042194">
    <property type="entry name" value="FHIPEP_1"/>
</dbReference>
<comment type="function">
    <text evidence="7">Required for formation of the rod structure of the flagellar apparatus. Together with FliI and FliH, may constitute the export apparatus of flagellin.</text>
</comment>
<dbReference type="AlphaFoldDB" id="A0A0P6WCZ2"/>
<evidence type="ECO:0000313" key="9">
    <source>
        <dbReference type="Proteomes" id="UP000048984"/>
    </source>
</evidence>
<feature type="transmembrane region" description="Helical" evidence="7">
    <location>
        <begin position="223"/>
        <end position="246"/>
    </location>
</feature>
<keyword evidence="8" id="KW-0969">Cilium</keyword>
<dbReference type="PROSITE" id="PS00994">
    <property type="entry name" value="FHIPEP"/>
    <property type="match status" value="1"/>
</dbReference>
<comment type="subcellular location">
    <subcellularLocation>
        <location evidence="1 7">Cell membrane</location>
        <topology evidence="1 7">Multi-pass membrane protein</topology>
    </subcellularLocation>
</comment>
<keyword evidence="6 7" id="KW-0472">Membrane</keyword>
<dbReference type="STRING" id="665126.ABB55_21040"/>
<keyword evidence="5 7" id="KW-1133">Transmembrane helix</keyword>
<evidence type="ECO:0000313" key="8">
    <source>
        <dbReference type="EMBL" id="KPL54396.1"/>
    </source>
</evidence>
<dbReference type="PIRSF" id="PIRSF005419">
    <property type="entry name" value="FlhA"/>
    <property type="match status" value="1"/>
</dbReference>
<dbReference type="Proteomes" id="UP000048984">
    <property type="component" value="Unassembled WGS sequence"/>
</dbReference>
<keyword evidence="8" id="KW-0966">Cell projection</keyword>
<feature type="transmembrane region" description="Helical" evidence="7">
    <location>
        <begin position="130"/>
        <end position="153"/>
    </location>
</feature>
<gene>
    <name evidence="7 8" type="primary">flhA</name>
    <name evidence="8" type="ORF">ABB55_21040</name>
</gene>
<keyword evidence="9" id="KW-1185">Reference proteome</keyword>
<dbReference type="InterPro" id="IPR006301">
    <property type="entry name" value="FlhA"/>
</dbReference>
<evidence type="ECO:0000256" key="1">
    <source>
        <dbReference type="ARBA" id="ARBA00004651"/>
    </source>
</evidence>
<dbReference type="InterPro" id="IPR025505">
    <property type="entry name" value="FHIPEP_CS"/>
</dbReference>
<name>A0A0P6WCZ2_9HYPH</name>
<feature type="transmembrane region" description="Helical" evidence="7">
    <location>
        <begin position="35"/>
        <end position="53"/>
    </location>
</feature>
<keyword evidence="8" id="KW-0282">Flagellum</keyword>
<keyword evidence="3 7" id="KW-1003">Cell membrane</keyword>
<accession>A0A0P6WCZ2</accession>
<reference evidence="8 9" key="2">
    <citation type="submission" date="2015-10" db="EMBL/GenBank/DDBJ databases">
        <title>Draft Genome Sequence of Prosthecomicrobium hirschii ATCC 27832.</title>
        <authorList>
            <person name="Daniel J."/>
            <person name="Givan S.A."/>
            <person name="Brun Y.V."/>
            <person name="Brown P.J."/>
        </authorList>
    </citation>
    <scope>NUCLEOTIDE SEQUENCE [LARGE SCALE GENOMIC DNA]</scope>
    <source>
        <strain evidence="8 9">16</strain>
    </source>
</reference>
<keyword evidence="7" id="KW-0653">Protein transport</keyword>
<dbReference type="NCBIfam" id="TIGR01398">
    <property type="entry name" value="FlhA"/>
    <property type="match status" value="1"/>
</dbReference>
<dbReference type="PANTHER" id="PTHR30161:SF1">
    <property type="entry name" value="FLAGELLAR BIOSYNTHESIS PROTEIN FLHA-RELATED"/>
    <property type="match status" value="1"/>
</dbReference>
<dbReference type="Gene3D" id="3.40.30.60">
    <property type="entry name" value="FHIPEP family, domain 1"/>
    <property type="match status" value="1"/>
</dbReference>
<dbReference type="RefSeq" id="WP_054360563.1">
    <property type="nucleotide sequence ID" value="NZ_JAPCYQ010000001.1"/>
</dbReference>
<evidence type="ECO:0000256" key="6">
    <source>
        <dbReference type="ARBA" id="ARBA00023136"/>
    </source>
</evidence>
<reference evidence="8 9" key="1">
    <citation type="submission" date="2015-09" db="EMBL/GenBank/DDBJ databases">
        <authorList>
            <person name="Jackson K.R."/>
            <person name="Lunt B.L."/>
            <person name="Fisher J.N.B."/>
            <person name="Gardner A.V."/>
            <person name="Bailey M.E."/>
            <person name="Deus L.M."/>
            <person name="Earl A.S."/>
            <person name="Gibby P.D."/>
            <person name="Hartmann K.A."/>
            <person name="Liu J.E."/>
            <person name="Manci A.M."/>
            <person name="Nielsen D.A."/>
            <person name="Solomon M.B."/>
            <person name="Breakwell D.P."/>
            <person name="Burnett S.H."/>
            <person name="Grose J.H."/>
        </authorList>
    </citation>
    <scope>NUCLEOTIDE SEQUENCE [LARGE SCALE GENOMIC DNA]</scope>
    <source>
        <strain evidence="8 9">16</strain>
    </source>
</reference>
<sequence length="713" mass="75659">MTDTTAGEPASAPKASPLKIPSIGELLGHARRGDIGLAVGVIAILMVLIVPLPPWLLDLALAVSITLSVLVLMTGLFIQHPLEFSAFPTVLLIATMLRLALNLASTRLILSHGHEGTHAAGHVIEAFGNFVMGGNFVIGIIVFAILLIVNFVVITKGSGRIAEVAARFTLDAMPGKQMAIDADLSAGLIDEKTAKQRRKDLEDESSFFGAMDGASKFVRGDAVAGLLITFINVIGGIIIGVVQQGITFSQAGHSYTVLTVGDGLVTQIPALIVSTAAGLLVSKAGVSGSADKAIMKQLSGYPKALGMSSAVMIALAMLPGMPTLPFLLLAGTAGFLAMVSDRNQKDKATQSAAEALKAQAAAAPTAPVEEPISDALKMDHLRVELGYALLALINGPDGADRLTDQIKALRRQLAADMGFVMPPCRILDNVQLQPNEYIIKIKEVEAGRGTIFANLFMLMDPEGRAIDLPGVKTTEPTFGLPATWVEPALREEAAIRGYTVVDPATVLSTHLTEILKANVAELLTYADVQKLLADLPKDQHKLVEDIVPSLINVSGIQRVLQALLNERISVRDLSGILEGVAEAVGFTRSVQGIAEHVRTRLARQICASNLSPAGYLPLISMSPAWELAFAEALHGEGDDKHLAMAPSKLGQFVAAVREAFEDAARMGEIPVLLTSPSIRPHVRSIVERFRAHTVVMSQAEVHPRVRLKTVGTV</sequence>
<dbReference type="InterPro" id="IPR042193">
    <property type="entry name" value="FHIPEP_3"/>
</dbReference>
<dbReference type="GO" id="GO:0005886">
    <property type="term" value="C:plasma membrane"/>
    <property type="evidence" value="ECO:0007669"/>
    <property type="project" value="UniProtKB-SubCell"/>
</dbReference>
<evidence type="ECO:0000256" key="5">
    <source>
        <dbReference type="ARBA" id="ARBA00022989"/>
    </source>
</evidence>
<dbReference type="EMBL" id="LJYW01000001">
    <property type="protein sequence ID" value="KPL54396.1"/>
    <property type="molecule type" value="Genomic_DNA"/>
</dbReference>
<evidence type="ECO:0000256" key="2">
    <source>
        <dbReference type="ARBA" id="ARBA00008835"/>
    </source>
</evidence>
<dbReference type="GO" id="GO:0009306">
    <property type="term" value="P:protein secretion"/>
    <property type="evidence" value="ECO:0007669"/>
    <property type="project" value="InterPro"/>
</dbReference>
<keyword evidence="7" id="KW-1006">Bacterial flagellum protein export</keyword>
<dbReference type="GO" id="GO:0044780">
    <property type="term" value="P:bacterial-type flagellum assembly"/>
    <property type="evidence" value="ECO:0007669"/>
    <property type="project" value="InterPro"/>
</dbReference>
<dbReference type="InterPro" id="IPR042196">
    <property type="entry name" value="FHIPEP_4"/>
</dbReference>
<evidence type="ECO:0000256" key="4">
    <source>
        <dbReference type="ARBA" id="ARBA00022692"/>
    </source>
</evidence>
<comment type="caution">
    <text evidence="8">The sequence shown here is derived from an EMBL/GenBank/DDBJ whole genome shotgun (WGS) entry which is preliminary data.</text>
</comment>
<proteinExistence type="inferred from homology"/>
<keyword evidence="7" id="KW-0813">Transport</keyword>
<protein>
    <recommendedName>
        <fullName evidence="7">Flagellar biosynthesis protein FlhA</fullName>
    </recommendedName>
</protein>
<comment type="similarity">
    <text evidence="2 7">Belongs to the FHIPEP (flagella/HR/invasion proteins export pore) family.</text>
</comment>
<evidence type="ECO:0000256" key="7">
    <source>
        <dbReference type="RuleBase" id="RU364093"/>
    </source>
</evidence>
<dbReference type="Gene3D" id="1.10.8.540">
    <property type="entry name" value="FHIPEP family, domain 3"/>
    <property type="match status" value="1"/>
</dbReference>
<evidence type="ECO:0000256" key="3">
    <source>
        <dbReference type="ARBA" id="ARBA00022475"/>
    </source>
</evidence>
<feature type="transmembrane region" description="Helical" evidence="7">
    <location>
        <begin position="298"/>
        <end position="318"/>
    </location>
</feature>
<organism evidence="8 9">
    <name type="scientific">Prosthecodimorpha hirschii</name>
    <dbReference type="NCBI Taxonomy" id="665126"/>
    <lineage>
        <taxon>Bacteria</taxon>
        <taxon>Pseudomonadati</taxon>
        <taxon>Pseudomonadota</taxon>
        <taxon>Alphaproteobacteria</taxon>
        <taxon>Hyphomicrobiales</taxon>
        <taxon>Ancalomicrobiaceae</taxon>
        <taxon>Prosthecodimorpha</taxon>
    </lineage>
</organism>
<dbReference type="Gene3D" id="3.40.50.12790">
    <property type="entry name" value="FHIPEP family, domain 4"/>
    <property type="match status" value="1"/>
</dbReference>
<keyword evidence="7" id="KW-1005">Bacterial flagellum biogenesis</keyword>
<keyword evidence="4 7" id="KW-0812">Transmembrane</keyword>
<feature type="transmembrane region" description="Helical" evidence="7">
    <location>
        <begin position="59"/>
        <end position="78"/>
    </location>
</feature>